<evidence type="ECO:0000313" key="2">
    <source>
        <dbReference type="EMBL" id="TNN25632.1"/>
    </source>
</evidence>
<evidence type="ECO:0000313" key="3">
    <source>
        <dbReference type="Proteomes" id="UP000314294"/>
    </source>
</evidence>
<reference evidence="2 3" key="1">
    <citation type="submission" date="2019-03" db="EMBL/GenBank/DDBJ databases">
        <title>First draft genome of Liparis tanakae, snailfish: a comprehensive survey of snailfish specific genes.</title>
        <authorList>
            <person name="Kim W."/>
            <person name="Song I."/>
            <person name="Jeong J.-H."/>
            <person name="Kim D."/>
            <person name="Kim S."/>
            <person name="Ryu S."/>
            <person name="Song J.Y."/>
            <person name="Lee S.K."/>
        </authorList>
    </citation>
    <scope>NUCLEOTIDE SEQUENCE [LARGE SCALE GENOMIC DNA]</scope>
    <source>
        <tissue evidence="2">Muscle</tissue>
    </source>
</reference>
<evidence type="ECO:0000256" key="1">
    <source>
        <dbReference type="SAM" id="MobiDB-lite"/>
    </source>
</evidence>
<accession>A0A4Z2EBH4</accession>
<keyword evidence="3" id="KW-1185">Reference proteome</keyword>
<sequence length="67" mass="7357">MPRRPIGRQEALLLCGVDGEERHCPAGGHWDASRLPEGNKEASVPTGRPELNQLDRRLLPPPLGLLL</sequence>
<comment type="caution">
    <text evidence="2">The sequence shown here is derived from an EMBL/GenBank/DDBJ whole genome shotgun (WGS) entry which is preliminary data.</text>
</comment>
<dbReference type="Proteomes" id="UP000314294">
    <property type="component" value="Unassembled WGS sequence"/>
</dbReference>
<feature type="compositionally biased region" description="Basic and acidic residues" evidence="1">
    <location>
        <begin position="31"/>
        <end position="40"/>
    </location>
</feature>
<proteinExistence type="predicted"/>
<organism evidence="2 3">
    <name type="scientific">Liparis tanakae</name>
    <name type="common">Tanaka's snailfish</name>
    <dbReference type="NCBI Taxonomy" id="230148"/>
    <lineage>
        <taxon>Eukaryota</taxon>
        <taxon>Metazoa</taxon>
        <taxon>Chordata</taxon>
        <taxon>Craniata</taxon>
        <taxon>Vertebrata</taxon>
        <taxon>Euteleostomi</taxon>
        <taxon>Actinopterygii</taxon>
        <taxon>Neopterygii</taxon>
        <taxon>Teleostei</taxon>
        <taxon>Neoteleostei</taxon>
        <taxon>Acanthomorphata</taxon>
        <taxon>Eupercaria</taxon>
        <taxon>Perciformes</taxon>
        <taxon>Cottioidei</taxon>
        <taxon>Cottales</taxon>
        <taxon>Liparidae</taxon>
        <taxon>Liparis</taxon>
    </lineage>
</organism>
<dbReference type="EMBL" id="SRLO01012048">
    <property type="protein sequence ID" value="TNN25632.1"/>
    <property type="molecule type" value="Genomic_DNA"/>
</dbReference>
<feature type="region of interest" description="Disordered" evidence="1">
    <location>
        <begin position="26"/>
        <end position="56"/>
    </location>
</feature>
<gene>
    <name evidence="2" type="ORF">EYF80_064236</name>
</gene>
<protein>
    <submittedName>
        <fullName evidence="2">Uncharacterized protein</fullName>
    </submittedName>
</protein>
<dbReference type="AlphaFoldDB" id="A0A4Z2EBH4"/>
<name>A0A4Z2EBH4_9TELE</name>